<dbReference type="EMBL" id="PJEO01000017">
    <property type="protein sequence ID" value="PKQ45787.1"/>
    <property type="molecule type" value="Genomic_DNA"/>
</dbReference>
<keyword evidence="1" id="KW-1133">Transmembrane helix</keyword>
<evidence type="ECO:0008006" key="4">
    <source>
        <dbReference type="Google" id="ProtNLM"/>
    </source>
</evidence>
<comment type="caution">
    <text evidence="2">The sequence shown here is derived from an EMBL/GenBank/DDBJ whole genome shotgun (WGS) entry which is preliminary data.</text>
</comment>
<reference evidence="2 3" key="1">
    <citation type="submission" date="2017-12" db="EMBL/GenBank/DDBJ databases">
        <title>Confluentibacter flavum sp. nov., isolated from the saline lake.</title>
        <authorList>
            <person name="Yu L."/>
        </authorList>
    </citation>
    <scope>NUCLEOTIDE SEQUENCE [LARGE SCALE GENOMIC DNA]</scope>
    <source>
        <strain evidence="2 3">3B</strain>
    </source>
</reference>
<protein>
    <recommendedName>
        <fullName evidence="4">PKD domain-containing protein</fullName>
    </recommendedName>
</protein>
<name>A0A2N3HLH0_9FLAO</name>
<evidence type="ECO:0000256" key="1">
    <source>
        <dbReference type="SAM" id="Phobius"/>
    </source>
</evidence>
<evidence type="ECO:0000313" key="3">
    <source>
        <dbReference type="Proteomes" id="UP000233435"/>
    </source>
</evidence>
<sequence length="716" mass="77619">MNYQEVLGTKILDTKTKKHKQMKTLKYIFSLSIILIVFFNCTEDDNDLSFIENVAAPTNVSALFQITQDNSGLVTLTPSAEGAVSYNITPGDNSEIMNVKQGSSAVHVYAEGNYTVTIEAIGITGLKSEVTKDIVVSFKAPENLVVTIENDAALSKQVNVVATADFAMSFEVYFGEPGNDDPVVGNIGEAVSYTYQEAGTYTIRVVVMGGAVATTEYTQDFEVTAILQPITNPEVPPRREDSDVISIYSDAYTNLTGVNFYPNWGQSTTYTEIDVNGNNIIQYGNLNYQGIDFGSSIDASSMEYLHIDVWTADLAALEIFPISVATGEKSVSKALVADQWVSIDIPLSDFTDQGLSMADIFQFKFVGAALPGGGSGTIFLDNIYFYKPSSIPTAPVVSAPSPTAPQANVVSIFSDAYTNVGLSELNPDWGQSTTLTSVNIQGNNTWLYEALNYTGIVTDYGNPTDLTGMTFVHFDYFTPDATTLGLKLVNTTKGDGDPLKEDIEYVSSVTLGTWVSVDIPLSAYTTDISAITQLVLESSGAKVYIDNLYFYTNGDGSVPTVAAPSPTINQSGVVSIFSDAYTNVVLNEVNPNWGQSTTLATIQIGTNNVWLYEALNYTGIVTDYGNPTNLAGFKYAHFDYFTPDATTLGLKLVNTNFGDGNPLKEDIEYLANITQGTWVSVDIPLVNYTTDVSAITQLIFESSGAKVYIDNFYFHN</sequence>
<dbReference type="AlphaFoldDB" id="A0A2N3HLH0"/>
<dbReference type="Gene3D" id="2.60.120.430">
    <property type="entry name" value="Galactose-binding lectin"/>
    <property type="match status" value="3"/>
</dbReference>
<organism evidence="2 3">
    <name type="scientific">Confluentibacter flavum</name>
    <dbReference type="NCBI Taxonomy" id="1909700"/>
    <lineage>
        <taxon>Bacteria</taxon>
        <taxon>Pseudomonadati</taxon>
        <taxon>Bacteroidota</taxon>
        <taxon>Flavobacteriia</taxon>
        <taxon>Flavobacteriales</taxon>
        <taxon>Flavobacteriaceae</taxon>
        <taxon>Confluentibacter</taxon>
    </lineage>
</organism>
<feature type="transmembrane region" description="Helical" evidence="1">
    <location>
        <begin position="24"/>
        <end position="40"/>
    </location>
</feature>
<dbReference type="SUPFAM" id="SSF49785">
    <property type="entry name" value="Galactose-binding domain-like"/>
    <property type="match status" value="1"/>
</dbReference>
<keyword evidence="1" id="KW-0812">Transmembrane</keyword>
<keyword evidence="3" id="KW-1185">Reference proteome</keyword>
<proteinExistence type="predicted"/>
<keyword evidence="1" id="KW-0472">Membrane</keyword>
<accession>A0A2N3HLH0</accession>
<evidence type="ECO:0000313" key="2">
    <source>
        <dbReference type="EMBL" id="PKQ45787.1"/>
    </source>
</evidence>
<gene>
    <name evidence="2" type="ORF">CSW08_06910</name>
</gene>
<dbReference type="InterPro" id="IPR008979">
    <property type="entry name" value="Galactose-bd-like_sf"/>
</dbReference>
<dbReference type="Proteomes" id="UP000233435">
    <property type="component" value="Unassembled WGS sequence"/>
</dbReference>